<dbReference type="Gene3D" id="1.20.1280.50">
    <property type="match status" value="1"/>
</dbReference>
<gene>
    <name evidence="5" type="ORF">ATNIH1004_007006</name>
</gene>
<organism evidence="5 6">
    <name type="scientific">Aspergillus tanneri</name>
    <dbReference type="NCBI Taxonomy" id="1220188"/>
    <lineage>
        <taxon>Eukaryota</taxon>
        <taxon>Fungi</taxon>
        <taxon>Dikarya</taxon>
        <taxon>Ascomycota</taxon>
        <taxon>Pezizomycotina</taxon>
        <taxon>Eurotiomycetes</taxon>
        <taxon>Eurotiomycetidae</taxon>
        <taxon>Eurotiales</taxon>
        <taxon>Aspergillaceae</taxon>
        <taxon>Aspergillus</taxon>
        <taxon>Aspergillus subgen. Circumdati</taxon>
    </lineage>
</organism>
<keyword evidence="1" id="KW-0677">Repeat</keyword>
<dbReference type="Gene3D" id="1.25.40.10">
    <property type="entry name" value="Tetratricopeptide repeat domain"/>
    <property type="match status" value="1"/>
</dbReference>
<dbReference type="SUPFAM" id="SSF48452">
    <property type="entry name" value="TPR-like"/>
    <property type="match status" value="1"/>
</dbReference>
<dbReference type="VEuPathDB" id="FungiDB:EYZ11_001777"/>
<protein>
    <recommendedName>
        <fullName evidence="4">F-box domain-containing protein</fullName>
    </recommendedName>
</protein>
<dbReference type="OrthoDB" id="629492at2759"/>
<dbReference type="PANTHER" id="PTHR22904">
    <property type="entry name" value="TPR REPEAT CONTAINING PROTEIN"/>
    <property type="match status" value="1"/>
</dbReference>
<dbReference type="InterPro" id="IPR036047">
    <property type="entry name" value="F-box-like_dom_sf"/>
</dbReference>
<dbReference type="InterPro" id="IPR011990">
    <property type="entry name" value="TPR-like_helical_dom_sf"/>
</dbReference>
<evidence type="ECO:0000313" key="5">
    <source>
        <dbReference type="EMBL" id="KAA8645587.1"/>
    </source>
</evidence>
<dbReference type="Proteomes" id="UP000324241">
    <property type="component" value="Unassembled WGS sequence"/>
</dbReference>
<sequence length="597" mass="67763">MRQPLPGRRDHNHSRINLFQCELGLGEWKQAQTAMSSRDSAREEAAALQQHGQKLYQQGSFEAAVEVFTEALRAKDANHLGILDNRAATYAKLAQYDRALRDAKQMIKSHKQDDRGYLRAAKTLLLDGKADKALELYAYGLKVLPTSHPRRQLIEQLHNKLRDKMTVKCYDPFSVLPLELASLVLQHFEFKQIVAILRVSKKWDQFLSSMRDLWMRVDFSSARGRIHWSSVRAYIRRSKAMLTHVTLKNISTPSTQRVLEFVSRCPRLEHLELLDPFNYQVVYDLFKGSKRLRSLVISADTAIPQEYIAKFLACLPLLDRIEVHKAKSSPQSKAQWPPNLSHLRSITLGSVEPSRPTGHVPALYIPRQEPSLPFPIPNLEELRLDSNPEVFIPYPPSFNPLDFQRLKKLDLSGVFVGNEFALPSSLEYLRVRGGAGTEEFPFSNELPLRFPNLTTLILHDVPWVTNQTLFFFLLEAQAPLKVLHVDKCFRLLGPSLAQFLWEHAKELAELSVSYISHIDDAVVAMIAEKILTLKAINLSYTEITGCSIKAFADARSPRSNPAQIERICAKGCEQVSSDAVAYGRAAGIAILYDQKRF</sequence>
<evidence type="ECO:0000313" key="6">
    <source>
        <dbReference type="Proteomes" id="UP000324241"/>
    </source>
</evidence>
<evidence type="ECO:0000259" key="4">
    <source>
        <dbReference type="PROSITE" id="PS50181"/>
    </source>
</evidence>
<dbReference type="InterPro" id="IPR032675">
    <property type="entry name" value="LRR_dom_sf"/>
</dbReference>
<feature type="domain" description="F-box" evidence="4">
    <location>
        <begin position="170"/>
        <end position="217"/>
    </location>
</feature>
<dbReference type="EMBL" id="QUQM01000007">
    <property type="protein sequence ID" value="KAA8645587.1"/>
    <property type="molecule type" value="Genomic_DNA"/>
</dbReference>
<comment type="caution">
    <text evidence="5">The sequence shown here is derived from an EMBL/GenBank/DDBJ whole genome shotgun (WGS) entry which is preliminary data.</text>
</comment>
<dbReference type="InterPro" id="IPR019734">
    <property type="entry name" value="TPR_rpt"/>
</dbReference>
<name>A0A5M9MSS4_9EURO</name>
<dbReference type="SUPFAM" id="SSF81383">
    <property type="entry name" value="F-box domain"/>
    <property type="match status" value="1"/>
</dbReference>
<dbReference type="PANTHER" id="PTHR22904:SF523">
    <property type="entry name" value="STRESS-INDUCED-PHOSPHOPROTEIN 1"/>
    <property type="match status" value="1"/>
</dbReference>
<evidence type="ECO:0000256" key="2">
    <source>
        <dbReference type="ARBA" id="ARBA00022803"/>
    </source>
</evidence>
<dbReference type="InterPro" id="IPR001810">
    <property type="entry name" value="F-box_dom"/>
</dbReference>
<evidence type="ECO:0000256" key="1">
    <source>
        <dbReference type="ARBA" id="ARBA00022737"/>
    </source>
</evidence>
<dbReference type="PROSITE" id="PS50005">
    <property type="entry name" value="TPR"/>
    <property type="match status" value="1"/>
</dbReference>
<dbReference type="SMART" id="SM00028">
    <property type="entry name" value="TPR"/>
    <property type="match status" value="3"/>
</dbReference>
<reference evidence="5 6" key="1">
    <citation type="submission" date="2019-08" db="EMBL/GenBank/DDBJ databases">
        <title>The genome sequence of a newly discovered highly antifungal drug resistant Aspergillus species, Aspergillus tanneri NIH 1004.</title>
        <authorList>
            <person name="Mounaud S."/>
            <person name="Singh I."/>
            <person name="Joardar V."/>
            <person name="Pakala S."/>
            <person name="Pakala S."/>
            <person name="Venepally P."/>
            <person name="Chung J.K."/>
            <person name="Losada L."/>
            <person name="Nierman W.C."/>
        </authorList>
    </citation>
    <scope>NUCLEOTIDE SEQUENCE [LARGE SCALE GENOMIC DNA]</scope>
    <source>
        <strain evidence="5 6">NIH1004</strain>
    </source>
</reference>
<dbReference type="RefSeq" id="XP_033424948.1">
    <property type="nucleotide sequence ID" value="XM_033571633.1"/>
</dbReference>
<dbReference type="SUPFAM" id="SSF52047">
    <property type="entry name" value="RNI-like"/>
    <property type="match status" value="1"/>
</dbReference>
<feature type="repeat" description="TPR" evidence="3">
    <location>
        <begin position="45"/>
        <end position="78"/>
    </location>
</feature>
<dbReference type="GO" id="GO:0051879">
    <property type="term" value="F:Hsp90 protein binding"/>
    <property type="evidence" value="ECO:0007669"/>
    <property type="project" value="TreeGrafter"/>
</dbReference>
<evidence type="ECO:0000256" key="3">
    <source>
        <dbReference type="PROSITE-ProRule" id="PRU00339"/>
    </source>
</evidence>
<keyword evidence="2 3" id="KW-0802">TPR repeat</keyword>
<proteinExistence type="predicted"/>
<accession>A0A5M9MSS4</accession>
<dbReference type="Gene3D" id="3.80.10.10">
    <property type="entry name" value="Ribonuclease Inhibitor"/>
    <property type="match status" value="1"/>
</dbReference>
<dbReference type="AlphaFoldDB" id="A0A5M9MSS4"/>
<dbReference type="PROSITE" id="PS50181">
    <property type="entry name" value="FBOX"/>
    <property type="match status" value="1"/>
</dbReference>
<dbReference type="GeneID" id="54329708"/>